<proteinExistence type="predicted"/>
<accession>A0ABS1YZQ7</accession>
<protein>
    <submittedName>
        <fullName evidence="1">Uncharacterized protein</fullName>
    </submittedName>
</protein>
<gene>
    <name evidence="1" type="ORF">JNB19_14320</name>
</gene>
<evidence type="ECO:0000313" key="2">
    <source>
        <dbReference type="Proteomes" id="UP000603506"/>
    </source>
</evidence>
<keyword evidence="2" id="KW-1185">Reference proteome</keyword>
<organism evidence="1 2">
    <name type="scientific">Capnocytophaga genosp. AHN8471</name>
    <dbReference type="NCBI Taxonomy" id="327574"/>
    <lineage>
        <taxon>Bacteria</taxon>
        <taxon>Pseudomonadati</taxon>
        <taxon>Bacteroidota</taxon>
        <taxon>Flavobacteriia</taxon>
        <taxon>Flavobacteriales</taxon>
        <taxon>Flavobacteriaceae</taxon>
        <taxon>Capnocytophaga</taxon>
    </lineage>
</organism>
<dbReference type="EMBL" id="JAEUAH010000030">
    <property type="protein sequence ID" value="MBM0651907.1"/>
    <property type="molecule type" value="Genomic_DNA"/>
</dbReference>
<dbReference type="Proteomes" id="UP000603506">
    <property type="component" value="Unassembled WGS sequence"/>
</dbReference>
<evidence type="ECO:0000313" key="1">
    <source>
        <dbReference type="EMBL" id="MBM0651907.1"/>
    </source>
</evidence>
<sequence length="104" mass="12152">METIINKIRSILDDRMLKAGLYFDNKYTAYIGTLKKEAQLSYGYFFDLRKKNGQDYYLLDISLSILQEEIAHISNQIKLKSIGEREIPDLVKKDYLNTSKKVLP</sequence>
<comment type="caution">
    <text evidence="1">The sequence shown here is derived from an EMBL/GenBank/DDBJ whole genome shotgun (WGS) entry which is preliminary data.</text>
</comment>
<reference evidence="1 2" key="1">
    <citation type="submission" date="2021-01" db="EMBL/GenBank/DDBJ databases">
        <title>Evidence that Capnocytophaga endodontalis is a later homotypic synonym for Capnocytophaga genospecies AHN8471, and request for opinion on proposed recognition of strain AHN8471 as type strain of the species.</title>
        <authorList>
            <person name="Nicholson A.C."/>
            <person name="Hopper C.L."/>
            <person name="Gulvik C.A."/>
            <person name="Mcquiston J.R."/>
            <person name="Lau E.F."/>
        </authorList>
    </citation>
    <scope>NUCLEOTIDE SEQUENCE [LARGE SCALE GENOMIC DNA]</scope>
    <source>
        <strain evidence="1 2">AHN9576</strain>
    </source>
</reference>
<name>A0ABS1YZQ7_9FLAO</name>